<evidence type="ECO:0000259" key="7">
    <source>
        <dbReference type="Pfam" id="PF17802"/>
    </source>
</evidence>
<evidence type="ECO:0000313" key="9">
    <source>
        <dbReference type="Proteomes" id="UP000651482"/>
    </source>
</evidence>
<dbReference type="InterPro" id="IPR013784">
    <property type="entry name" value="Carb-bd-like_fold"/>
</dbReference>
<feature type="domain" description="SpaA-like prealbumin fold" evidence="7">
    <location>
        <begin position="624"/>
        <end position="717"/>
    </location>
</feature>
<keyword evidence="9" id="KW-1185">Reference proteome</keyword>
<feature type="domain" description="SpaA-like prealbumin fold" evidence="7">
    <location>
        <begin position="346"/>
        <end position="425"/>
    </location>
</feature>
<feature type="signal peptide" evidence="5">
    <location>
        <begin position="1"/>
        <end position="31"/>
    </location>
</feature>
<keyword evidence="4" id="KW-0812">Transmembrane</keyword>
<dbReference type="InterPro" id="IPR013552">
    <property type="entry name" value="Thioester_dom"/>
</dbReference>
<feature type="domain" description="SpaA-like prealbumin fold" evidence="7">
    <location>
        <begin position="1178"/>
        <end position="1273"/>
    </location>
</feature>
<feature type="domain" description="SpaA-like prealbumin fold" evidence="7">
    <location>
        <begin position="431"/>
        <end position="512"/>
    </location>
</feature>
<dbReference type="SUPFAM" id="SSF49452">
    <property type="entry name" value="Starch-binding domain-like"/>
    <property type="match status" value="1"/>
</dbReference>
<evidence type="ECO:0000259" key="6">
    <source>
        <dbReference type="Pfam" id="PF08341"/>
    </source>
</evidence>
<evidence type="ECO:0000256" key="2">
    <source>
        <dbReference type="ARBA" id="ARBA00022525"/>
    </source>
</evidence>
<dbReference type="Pfam" id="PF08341">
    <property type="entry name" value="TED"/>
    <property type="match status" value="1"/>
</dbReference>
<feature type="transmembrane region" description="Helical" evidence="4">
    <location>
        <begin position="1383"/>
        <end position="1404"/>
    </location>
</feature>
<organism evidence="8 9">
    <name type="scientific">Yeguia hominis</name>
    <dbReference type="NCBI Taxonomy" id="2763662"/>
    <lineage>
        <taxon>Bacteria</taxon>
        <taxon>Bacillati</taxon>
        <taxon>Bacillota</taxon>
        <taxon>Clostridia</taxon>
        <taxon>Eubacteriales</taxon>
        <taxon>Yeguiaceae</taxon>
        <taxon>Yeguia</taxon>
    </lineage>
</organism>
<feature type="domain" description="SpaA-like prealbumin fold" evidence="7">
    <location>
        <begin position="866"/>
        <end position="949"/>
    </location>
</feature>
<dbReference type="InterPro" id="IPR013783">
    <property type="entry name" value="Ig-like_fold"/>
</dbReference>
<dbReference type="Gene3D" id="2.60.40.1120">
    <property type="entry name" value="Carboxypeptidase-like, regulatory domain"/>
    <property type="match status" value="1"/>
</dbReference>
<keyword evidence="2" id="KW-0964">Secreted</keyword>
<evidence type="ECO:0000256" key="5">
    <source>
        <dbReference type="SAM" id="SignalP"/>
    </source>
</evidence>
<dbReference type="Proteomes" id="UP000651482">
    <property type="component" value="Unassembled WGS sequence"/>
</dbReference>
<keyword evidence="4" id="KW-0472">Membrane</keyword>
<gene>
    <name evidence="8" type="ORF">IAG03_06705</name>
</gene>
<feature type="domain" description="SpaA-like prealbumin fold" evidence="7">
    <location>
        <begin position="726"/>
        <end position="821"/>
    </location>
</feature>
<proteinExistence type="inferred from homology"/>
<reference evidence="8" key="1">
    <citation type="submission" date="2020-08" db="EMBL/GenBank/DDBJ databases">
        <title>Genome public.</title>
        <authorList>
            <person name="Liu C."/>
            <person name="Sun Q."/>
        </authorList>
    </citation>
    <scope>NUCLEOTIDE SEQUENCE</scope>
    <source>
        <strain evidence="8">NSJ-40</strain>
    </source>
</reference>
<dbReference type="RefSeq" id="WP_249319320.1">
    <property type="nucleotide sequence ID" value="NZ_JACRSN010000008.1"/>
</dbReference>
<dbReference type="PANTHER" id="PTHR36108:SF13">
    <property type="entry name" value="COLOSSIN-B-RELATED"/>
    <property type="match status" value="1"/>
</dbReference>
<feature type="domain" description="SpaA-like prealbumin fold" evidence="7">
    <location>
        <begin position="1285"/>
        <end position="1369"/>
    </location>
</feature>
<evidence type="ECO:0000256" key="3">
    <source>
        <dbReference type="ARBA" id="ARBA00022729"/>
    </source>
</evidence>
<protein>
    <submittedName>
        <fullName evidence="8">Cys-Gln thioester bond-forming surface protein</fullName>
    </submittedName>
</protein>
<evidence type="ECO:0000313" key="8">
    <source>
        <dbReference type="EMBL" id="MBC8533699.1"/>
    </source>
</evidence>
<dbReference type="Pfam" id="PF17802">
    <property type="entry name" value="SpaA"/>
    <property type="match status" value="9"/>
</dbReference>
<dbReference type="Gene3D" id="2.60.40.10">
    <property type="entry name" value="Immunoglobulins"/>
    <property type="match status" value="9"/>
</dbReference>
<evidence type="ECO:0000256" key="4">
    <source>
        <dbReference type="SAM" id="Phobius"/>
    </source>
</evidence>
<dbReference type="InterPro" id="IPR041033">
    <property type="entry name" value="SpaA_PFL_dom_1"/>
</dbReference>
<evidence type="ECO:0000256" key="1">
    <source>
        <dbReference type="ARBA" id="ARBA00007257"/>
    </source>
</evidence>
<comment type="similarity">
    <text evidence="1">Belongs to the serine-aspartate repeat-containing protein (SDr) family.</text>
</comment>
<keyword evidence="3 5" id="KW-0732">Signal</keyword>
<dbReference type="EMBL" id="JACRSN010000008">
    <property type="protein sequence ID" value="MBC8533699.1"/>
    <property type="molecule type" value="Genomic_DNA"/>
</dbReference>
<dbReference type="PANTHER" id="PTHR36108">
    <property type="entry name" value="COLOSSIN-B-RELATED"/>
    <property type="match status" value="1"/>
</dbReference>
<dbReference type="GO" id="GO:0030246">
    <property type="term" value="F:carbohydrate binding"/>
    <property type="evidence" value="ECO:0007669"/>
    <property type="project" value="InterPro"/>
</dbReference>
<sequence length="1415" mass="153866">MKKFYRRSISGLLALLICFTTILGSSVTALATSVPAETAKSYSVAFPRNGDANLDTSGTWGHDELHYMNGWTSGEKTWMTTLHTIGDFNGPACYCIEPGVPRLLERTYTRYGEDYWKDYPSECNSTIDADTIKTLLGRIMQYGYQGNLSLGWRSQNNADADKLAHMMATQVLVWETVVGERDANFNHVDPGRADAVKSVYRTSHPLYSRFSAYYDSMEASVKKHTILPSFMARSTGKAQTVEMNWDGSRYTTTLTETNGVLSDYTFSSEQTGIDFTTRGNTLTITAEAAPTKPLIISATKTNIRKGVVVWSDGHYGPDGTMQDVVTYSATISDPVKAYLNLKVSYGSTKIIKTSEDGKVEGISFTITGNGVNKTVTTGAGGVIQIDNLAPGVYTVTEQSYDKYEPQEVRRVTVVSGQVATVNFNNTLKRGTLIVTKTSEDGLNEGVKFHLYGTSLSGLAVDEYAVTDSTGKAVFSDVLIGTGYTLEEVDTAIRYVVPANQTAAVEWNTVTNKSFTNILKKWNVTVTKSDAETGLPQGDATLAGAVYGIYKGDQLVDAYTTDANGQFTTKYYVCGDDWTIREITPSEGYLLDSTVYPIGAEAKNYTMEYNTTANDVTEQIIKGRIAIIKHTDDGETQLETPEAGAEFAVFLKTAGSYDSAKASERDYLSCDENGYAVTKDLPYGIYTVHQTKGWDGRELLADFDVYIAKDGQTYRYLANNRNFESYIKIVKVDAETGKVIPLAGAGFRLYRPDGSLITQTFTYPEVTTIDTFYTNSDGYLITPEKLEYGTGYSLVEVSAPYGYTLNSEPVYFDVTADNATEENAVTVVEVTKPNMAQKGVIRISKSGEVFSSVTEADGTYQPVFAVKGLAGAVYEITAAEDIITPDGTLRYAAGEVVDTVTADETGLAESKPLYLGKYEVREISAPTGYVLNTEIHTAELVYAGQEVEITETAADFCNKRQKAAVSLDKVLEQDERFGIGTSGELSAVTFGLFVTEELTAADGSIIPADGLLEIVSVDENGHAVCKTDLPFGSYYLKELSTDGHYILSDEEYPIVFEYAGQNTALVEIKANGGAPIENKLLYGEIHGLKKDEDGSGLAGALIGLFRADCTEFTTENAILTATSAEDGSFSFARVPYGNWIVREIEAPTGFVLSEKTSPVTVDADGAVIEVEIENTRIRGTVQLTKTDRDYPDNKLTGAEFTVYRDSNGNKELDADDARLGTLTETGIGVYEMADLLYGGYFVKETKAPEGFYLDGNAYYFEITEDGKAVTVENEAGKGFVNAPQIGSLKIIKTSSDGKVEGFSFRVTGPNGYVGVFTTDKNGEIIIDDLRIGEYVVSEVSDGASAAYILPADKTASVFEGAVTKVEMHNELRDTPKTGDDSNPVLWLSLLGISAVGVASLGVIGWKKKKTEKEDAE</sequence>
<dbReference type="SUPFAM" id="SSF49478">
    <property type="entry name" value="Cna protein B-type domain"/>
    <property type="match status" value="2"/>
</dbReference>
<name>A0A926DAA4_9FIRM</name>
<feature type="domain" description="SpaA-like prealbumin fold" evidence="7">
    <location>
        <begin position="523"/>
        <end position="610"/>
    </location>
</feature>
<accession>A0A926DAA4</accession>
<feature type="domain" description="SpaA-like prealbumin fold" evidence="7">
    <location>
        <begin position="1083"/>
        <end position="1174"/>
    </location>
</feature>
<comment type="caution">
    <text evidence="8">The sequence shown here is derived from an EMBL/GenBank/DDBJ whole genome shotgun (WGS) entry which is preliminary data.</text>
</comment>
<keyword evidence="4" id="KW-1133">Transmembrane helix</keyword>
<feature type="domain" description="Thioester" evidence="6">
    <location>
        <begin position="93"/>
        <end position="200"/>
    </location>
</feature>
<feature type="chain" id="PRO_5036929657" evidence="5">
    <location>
        <begin position="32"/>
        <end position="1415"/>
    </location>
</feature>